<name>A0A915JYW5_ROMCU</name>
<evidence type="ECO:0000256" key="3">
    <source>
        <dbReference type="ARBA" id="ARBA00022989"/>
    </source>
</evidence>
<evidence type="ECO:0000256" key="2">
    <source>
        <dbReference type="ARBA" id="ARBA00022692"/>
    </source>
</evidence>
<keyword evidence="4 5" id="KW-0472">Membrane</keyword>
<evidence type="ECO:0000256" key="5">
    <source>
        <dbReference type="SAM" id="Phobius"/>
    </source>
</evidence>
<evidence type="ECO:0000313" key="6">
    <source>
        <dbReference type="Proteomes" id="UP000887565"/>
    </source>
</evidence>
<feature type="transmembrane region" description="Helical" evidence="5">
    <location>
        <begin position="295"/>
        <end position="315"/>
    </location>
</feature>
<evidence type="ECO:0000256" key="1">
    <source>
        <dbReference type="ARBA" id="ARBA00004141"/>
    </source>
</evidence>
<dbReference type="PANTHER" id="PTHR12428">
    <property type="entry name" value="OXA1"/>
    <property type="match status" value="1"/>
</dbReference>
<evidence type="ECO:0000313" key="7">
    <source>
        <dbReference type="WBParaSite" id="nRc.2.0.1.t31567-RA"/>
    </source>
</evidence>
<keyword evidence="3 5" id="KW-1133">Transmembrane helix</keyword>
<protein>
    <submittedName>
        <fullName evidence="7">Uncharacterized protein</fullName>
    </submittedName>
</protein>
<evidence type="ECO:0000256" key="4">
    <source>
        <dbReference type="ARBA" id="ARBA00023136"/>
    </source>
</evidence>
<dbReference type="PANTHER" id="PTHR12428:SF66">
    <property type="entry name" value="MITOCHONDRIAL INNER MEMBRANE PROTEIN OXA1L"/>
    <property type="match status" value="1"/>
</dbReference>
<keyword evidence="6" id="KW-1185">Reference proteome</keyword>
<accession>A0A915JYW5</accession>
<dbReference type="GO" id="GO:0032979">
    <property type="term" value="P:protein insertion into mitochondrial inner membrane from matrix"/>
    <property type="evidence" value="ECO:0007669"/>
    <property type="project" value="TreeGrafter"/>
</dbReference>
<dbReference type="GO" id="GO:0005743">
    <property type="term" value="C:mitochondrial inner membrane"/>
    <property type="evidence" value="ECO:0007669"/>
    <property type="project" value="TreeGrafter"/>
</dbReference>
<organism evidence="6 7">
    <name type="scientific">Romanomermis culicivorax</name>
    <name type="common">Nematode worm</name>
    <dbReference type="NCBI Taxonomy" id="13658"/>
    <lineage>
        <taxon>Eukaryota</taxon>
        <taxon>Metazoa</taxon>
        <taxon>Ecdysozoa</taxon>
        <taxon>Nematoda</taxon>
        <taxon>Enoplea</taxon>
        <taxon>Dorylaimia</taxon>
        <taxon>Mermithida</taxon>
        <taxon>Mermithoidea</taxon>
        <taxon>Mermithidae</taxon>
        <taxon>Romanomermis</taxon>
    </lineage>
</organism>
<dbReference type="Proteomes" id="UP000887565">
    <property type="component" value="Unplaced"/>
</dbReference>
<dbReference type="GO" id="GO:0032977">
    <property type="term" value="F:membrane insertase activity"/>
    <property type="evidence" value="ECO:0007669"/>
    <property type="project" value="InterPro"/>
</dbReference>
<reference evidence="7" key="1">
    <citation type="submission" date="2022-11" db="UniProtKB">
        <authorList>
            <consortium name="WormBaseParasite"/>
        </authorList>
    </citation>
    <scope>IDENTIFICATION</scope>
</reference>
<dbReference type="WBParaSite" id="nRc.2.0.1.t31567-RA">
    <property type="protein sequence ID" value="nRc.2.0.1.t31567-RA"/>
    <property type="gene ID" value="nRc.2.0.1.g31567"/>
</dbReference>
<proteinExistence type="predicted"/>
<dbReference type="AlphaFoldDB" id="A0A915JYW5"/>
<sequence length="406" mass="45970">MSLNLNATSENLPKSKDADDFVKWLENESTASTYAPSTISSKISESFESLGLKRSTNTARIEQLGEDDILDSDLISDRTIFSPMIDSDSPLYNITPYAWIEKMMEGFHLSGGLPWSTSILLGCHIVRLVCLKLDLTSERYFTRQMVSAPKEQELFVKYKLAKARGDVEDIKLANKLRYENMKQGNVPTSGRKTLNFALQLSVIAFQVSAVDRLSVIHAQDFMDSSFYWISHLALPDPQGVLPVVTALSVAVMLSHHNLRMMTTQSSLDKLMIAAVHGFSFGASYIIYLYCVSLPAHINLVLAFNIFCSLILKMTLCAKPVRKILNLPNIQGSFTTNIFRNSIVKDKRTFAEKAEASKGRLRLALHDLRMVFKDPEKIRERYRKLYEHKKLLEKSVVDQQIKETKKT</sequence>
<keyword evidence="2 5" id="KW-0812">Transmembrane</keyword>
<dbReference type="InterPro" id="IPR001708">
    <property type="entry name" value="YidC/ALB3/OXA1/COX18"/>
</dbReference>
<comment type="subcellular location">
    <subcellularLocation>
        <location evidence="1">Membrane</location>
        <topology evidence="1">Multi-pass membrane protein</topology>
    </subcellularLocation>
</comment>